<keyword evidence="3" id="KW-1185">Reference proteome</keyword>
<name>A0AAE1FJ21_PETCI</name>
<keyword evidence="1" id="KW-0812">Transmembrane</keyword>
<dbReference type="Proteomes" id="UP001286313">
    <property type="component" value="Unassembled WGS sequence"/>
</dbReference>
<protein>
    <submittedName>
        <fullName evidence="2">Uncharacterized protein</fullName>
    </submittedName>
</protein>
<evidence type="ECO:0000313" key="3">
    <source>
        <dbReference type="Proteomes" id="UP001286313"/>
    </source>
</evidence>
<comment type="caution">
    <text evidence="2">The sequence shown here is derived from an EMBL/GenBank/DDBJ whole genome shotgun (WGS) entry which is preliminary data.</text>
</comment>
<feature type="transmembrane region" description="Helical" evidence="1">
    <location>
        <begin position="180"/>
        <end position="204"/>
    </location>
</feature>
<sequence>MKRSKREKMAEYSRYLKNITVFHTRKEVHDQLVVITPHRIEQIVNKIGLGKILYMFKIPKEDLVETFETIVFDNIQDPLQVVIRQMPKPSERLIRLSSNTPKDTSIIPEVQKLVKEATKKKEGGEEEEEEEGTASFVTLISKLQEIRSDILKQILTSIRIDFLWKDMPVNPIKRIKNKNILYDICQSIYTAIVPFAVGFARFFIDDEEGFDEDLQEALEAI</sequence>
<evidence type="ECO:0000256" key="1">
    <source>
        <dbReference type="SAM" id="Phobius"/>
    </source>
</evidence>
<reference evidence="2" key="1">
    <citation type="submission" date="2023-10" db="EMBL/GenBank/DDBJ databases">
        <title>Genome assemblies of two species of porcelain crab, Petrolisthes cinctipes and Petrolisthes manimaculis (Anomura: Porcellanidae).</title>
        <authorList>
            <person name="Angst P."/>
        </authorList>
    </citation>
    <scope>NUCLEOTIDE SEQUENCE</scope>
    <source>
        <strain evidence="2">PB745_01</strain>
        <tissue evidence="2">Gill</tissue>
    </source>
</reference>
<keyword evidence="1" id="KW-0472">Membrane</keyword>
<organism evidence="2 3">
    <name type="scientific">Petrolisthes cinctipes</name>
    <name type="common">Flat porcelain crab</name>
    <dbReference type="NCBI Taxonomy" id="88211"/>
    <lineage>
        <taxon>Eukaryota</taxon>
        <taxon>Metazoa</taxon>
        <taxon>Ecdysozoa</taxon>
        <taxon>Arthropoda</taxon>
        <taxon>Crustacea</taxon>
        <taxon>Multicrustacea</taxon>
        <taxon>Malacostraca</taxon>
        <taxon>Eumalacostraca</taxon>
        <taxon>Eucarida</taxon>
        <taxon>Decapoda</taxon>
        <taxon>Pleocyemata</taxon>
        <taxon>Anomura</taxon>
        <taxon>Galatheoidea</taxon>
        <taxon>Porcellanidae</taxon>
        <taxon>Petrolisthes</taxon>
    </lineage>
</organism>
<evidence type="ECO:0000313" key="2">
    <source>
        <dbReference type="EMBL" id="KAK3874406.1"/>
    </source>
</evidence>
<proteinExistence type="predicted"/>
<accession>A0AAE1FJ21</accession>
<dbReference type="EMBL" id="JAWQEG010002105">
    <property type="protein sequence ID" value="KAK3874406.1"/>
    <property type="molecule type" value="Genomic_DNA"/>
</dbReference>
<dbReference type="AlphaFoldDB" id="A0AAE1FJ21"/>
<gene>
    <name evidence="2" type="ORF">Pcinc_020701</name>
</gene>
<keyword evidence="1" id="KW-1133">Transmembrane helix</keyword>